<dbReference type="AlphaFoldDB" id="A0A8G2BLD6"/>
<organism evidence="5 6">
    <name type="scientific">Thalassobaculum litoreum DSM 18839</name>
    <dbReference type="NCBI Taxonomy" id="1123362"/>
    <lineage>
        <taxon>Bacteria</taxon>
        <taxon>Pseudomonadati</taxon>
        <taxon>Pseudomonadota</taxon>
        <taxon>Alphaproteobacteria</taxon>
        <taxon>Rhodospirillales</taxon>
        <taxon>Thalassobaculaceae</taxon>
        <taxon>Thalassobaculum</taxon>
    </lineage>
</organism>
<feature type="domain" description="HTH gntR-type" evidence="4">
    <location>
        <begin position="4"/>
        <end position="72"/>
    </location>
</feature>
<dbReference type="Pfam" id="PF07702">
    <property type="entry name" value="UTRA"/>
    <property type="match status" value="1"/>
</dbReference>
<dbReference type="RefSeq" id="WP_093151634.1">
    <property type="nucleotide sequence ID" value="NZ_FNBW01000009.1"/>
</dbReference>
<dbReference type="InterPro" id="IPR050679">
    <property type="entry name" value="Bact_HTH_transcr_reg"/>
</dbReference>
<dbReference type="InterPro" id="IPR028978">
    <property type="entry name" value="Chorismate_lyase_/UTRA_dom_sf"/>
</dbReference>
<keyword evidence="2" id="KW-0238">DNA-binding</keyword>
<evidence type="ECO:0000313" key="5">
    <source>
        <dbReference type="EMBL" id="SDG03567.1"/>
    </source>
</evidence>
<evidence type="ECO:0000313" key="6">
    <source>
        <dbReference type="Proteomes" id="UP000198615"/>
    </source>
</evidence>
<dbReference type="InterPro" id="IPR000524">
    <property type="entry name" value="Tscrpt_reg_HTH_GntR"/>
</dbReference>
<evidence type="ECO:0000256" key="1">
    <source>
        <dbReference type="ARBA" id="ARBA00023015"/>
    </source>
</evidence>
<evidence type="ECO:0000259" key="4">
    <source>
        <dbReference type="PROSITE" id="PS50949"/>
    </source>
</evidence>
<dbReference type="GO" id="GO:0003700">
    <property type="term" value="F:DNA-binding transcription factor activity"/>
    <property type="evidence" value="ECO:0007669"/>
    <property type="project" value="InterPro"/>
</dbReference>
<keyword evidence="3" id="KW-0804">Transcription</keyword>
<accession>A0A8G2BLD6</accession>
<reference evidence="5 6" key="1">
    <citation type="submission" date="2016-10" db="EMBL/GenBank/DDBJ databases">
        <authorList>
            <person name="Varghese N."/>
            <person name="Submissions S."/>
        </authorList>
    </citation>
    <scope>NUCLEOTIDE SEQUENCE [LARGE SCALE GENOMIC DNA]</scope>
    <source>
        <strain evidence="5 6">DSM 18839</strain>
    </source>
</reference>
<dbReference type="SUPFAM" id="SSF46785">
    <property type="entry name" value="Winged helix' DNA-binding domain"/>
    <property type="match status" value="1"/>
</dbReference>
<dbReference type="SUPFAM" id="SSF64288">
    <property type="entry name" value="Chorismate lyase-like"/>
    <property type="match status" value="1"/>
</dbReference>
<dbReference type="SMART" id="SM00345">
    <property type="entry name" value="HTH_GNTR"/>
    <property type="match status" value="1"/>
</dbReference>
<keyword evidence="6" id="KW-1185">Reference proteome</keyword>
<dbReference type="Pfam" id="PF00392">
    <property type="entry name" value="GntR"/>
    <property type="match status" value="1"/>
</dbReference>
<dbReference type="PANTHER" id="PTHR44846:SF16">
    <property type="entry name" value="TRANSCRIPTIONAL REGULATOR PHNF-RELATED"/>
    <property type="match status" value="1"/>
</dbReference>
<dbReference type="PANTHER" id="PTHR44846">
    <property type="entry name" value="MANNOSYL-D-GLYCERATE TRANSPORT/METABOLISM SYSTEM REPRESSOR MNGR-RELATED"/>
    <property type="match status" value="1"/>
</dbReference>
<dbReference type="Gene3D" id="1.10.10.10">
    <property type="entry name" value="Winged helix-like DNA-binding domain superfamily/Winged helix DNA-binding domain"/>
    <property type="match status" value="1"/>
</dbReference>
<dbReference type="SMART" id="SM00866">
    <property type="entry name" value="UTRA"/>
    <property type="match status" value="1"/>
</dbReference>
<dbReference type="Gene3D" id="3.40.1410.10">
    <property type="entry name" value="Chorismate lyase-like"/>
    <property type="match status" value="1"/>
</dbReference>
<dbReference type="InterPro" id="IPR036388">
    <property type="entry name" value="WH-like_DNA-bd_sf"/>
</dbReference>
<dbReference type="PRINTS" id="PR00035">
    <property type="entry name" value="HTHGNTR"/>
</dbReference>
<evidence type="ECO:0000256" key="3">
    <source>
        <dbReference type="ARBA" id="ARBA00023163"/>
    </source>
</evidence>
<dbReference type="InterPro" id="IPR036390">
    <property type="entry name" value="WH_DNA-bd_sf"/>
</dbReference>
<dbReference type="Proteomes" id="UP000198615">
    <property type="component" value="Unassembled WGS sequence"/>
</dbReference>
<keyword evidence="1" id="KW-0805">Transcription regulation</keyword>
<evidence type="ECO:0000256" key="2">
    <source>
        <dbReference type="ARBA" id="ARBA00023125"/>
    </source>
</evidence>
<name>A0A8G2BLD6_9PROT</name>
<dbReference type="CDD" id="cd07377">
    <property type="entry name" value="WHTH_GntR"/>
    <property type="match status" value="1"/>
</dbReference>
<gene>
    <name evidence="5" type="ORF">SAMN05660686_03139</name>
</gene>
<dbReference type="InterPro" id="IPR011663">
    <property type="entry name" value="UTRA"/>
</dbReference>
<dbReference type="PROSITE" id="PS50949">
    <property type="entry name" value="HTH_GNTR"/>
    <property type="match status" value="1"/>
</dbReference>
<dbReference type="GO" id="GO:0003677">
    <property type="term" value="F:DNA binding"/>
    <property type="evidence" value="ECO:0007669"/>
    <property type="project" value="UniProtKB-KW"/>
</dbReference>
<sequence length="233" mass="25427">MADTPIYQLVKDALRAKIESGALLAGDMVPGEEQIAADFNCSRLTAHRALRELADEGLVVRRRRAGTQVAPRDGGGVLIRIPSVREEIEGRGFAYRYELLTRRHAAPAAVIAEALGAAQGERHLNVVGRHWADGRVFQHDTRWINLAQVPAALDVDFSEVSANHWLLENVPYTGVDHEISALAADGRAAEALEVAAGTALLRIERVSRLGDRPITHASMLHPGALFSLKSERR</sequence>
<dbReference type="OrthoDB" id="9808698at2"/>
<comment type="caution">
    <text evidence="5">The sequence shown here is derived from an EMBL/GenBank/DDBJ whole genome shotgun (WGS) entry which is preliminary data.</text>
</comment>
<protein>
    <submittedName>
        <fullName evidence="5">Transcriptional regulator, GntR family</fullName>
    </submittedName>
</protein>
<proteinExistence type="predicted"/>
<dbReference type="EMBL" id="FNBW01000009">
    <property type="protein sequence ID" value="SDG03567.1"/>
    <property type="molecule type" value="Genomic_DNA"/>
</dbReference>